<evidence type="ECO:0000256" key="2">
    <source>
        <dbReference type="ARBA" id="ARBA00023136"/>
    </source>
</evidence>
<evidence type="ECO:0000313" key="6">
    <source>
        <dbReference type="EnsemblPlants" id="HORVU.MOREX.r3.3HG0249580.1.CDS1"/>
    </source>
</evidence>
<dbReference type="Gramene" id="HORVU.MOREX.r3.3HG0249580.1">
    <property type="protein sequence ID" value="HORVU.MOREX.r3.3HG0249580.1.CDS1"/>
    <property type="gene ID" value="HORVU.MOREX.r3.3HG0249580"/>
</dbReference>
<keyword evidence="2 4" id="KW-0472">Membrane</keyword>
<keyword evidence="4" id="KW-1133">Transmembrane helix</keyword>
<keyword evidence="4" id="KW-0812">Transmembrane</keyword>
<dbReference type="KEGG" id="hvg:123443278"/>
<dbReference type="AlphaFoldDB" id="F2E2Z2"/>
<dbReference type="GeneID" id="123443278"/>
<gene>
    <name evidence="6" type="primary">LOC123443278</name>
</gene>
<dbReference type="PANTHER" id="PTHR31234">
    <property type="entry name" value="LATE EMBRYOGENESIS ABUNDANT (LEA) HYDROXYPROLINE-RICH GLYCOPROTEIN FAMILY"/>
    <property type="match status" value="1"/>
</dbReference>
<organism evidence="5">
    <name type="scientific">Hordeum vulgare subsp. vulgare</name>
    <name type="common">Domesticated barley</name>
    <dbReference type="NCBI Taxonomy" id="112509"/>
    <lineage>
        <taxon>Eukaryota</taxon>
        <taxon>Viridiplantae</taxon>
        <taxon>Streptophyta</taxon>
        <taxon>Embryophyta</taxon>
        <taxon>Tracheophyta</taxon>
        <taxon>Spermatophyta</taxon>
        <taxon>Magnoliopsida</taxon>
        <taxon>Liliopsida</taxon>
        <taxon>Poales</taxon>
        <taxon>Poaceae</taxon>
        <taxon>BOP clade</taxon>
        <taxon>Pooideae</taxon>
        <taxon>Triticodae</taxon>
        <taxon>Triticeae</taxon>
        <taxon>Hordeinae</taxon>
        <taxon>Hordeum</taxon>
    </lineage>
</organism>
<keyword evidence="7" id="KW-1185">Reference proteome</keyword>
<proteinExistence type="evidence at transcript level"/>
<dbReference type="EMBL" id="AK370515">
    <property type="protein sequence ID" value="BAK01714.1"/>
    <property type="molecule type" value="mRNA"/>
</dbReference>
<dbReference type="RefSeq" id="XP_044975545.1">
    <property type="nucleotide sequence ID" value="XM_045119610.1"/>
</dbReference>
<reference evidence="6" key="3">
    <citation type="submission" date="2020-10" db="EMBL/GenBank/DDBJ databases">
        <authorList>
            <person name="Scholz U."/>
            <person name="Mascher M."/>
            <person name="Fiebig A."/>
        </authorList>
    </citation>
    <scope>NUCLEOTIDE SEQUENCE [LARGE SCALE GENOMIC DNA]</scope>
    <source>
        <strain evidence="6">cv. Morex</strain>
    </source>
</reference>
<feature type="compositionally biased region" description="Pro residues" evidence="3">
    <location>
        <begin position="1"/>
        <end position="15"/>
    </location>
</feature>
<feature type="compositionally biased region" description="Basic and acidic residues" evidence="3">
    <location>
        <begin position="58"/>
        <end position="79"/>
    </location>
</feature>
<dbReference type="SUPFAM" id="SSF117070">
    <property type="entry name" value="LEA14-like"/>
    <property type="match status" value="1"/>
</dbReference>
<dbReference type="EnsemblPlants" id="HORVU.MOREX.r3.3HG0249580.1">
    <property type="protein sequence ID" value="HORVU.MOREX.r3.3HG0249580.1.CDS1"/>
    <property type="gene ID" value="HORVU.MOREX.r3.3HG0249580"/>
</dbReference>
<evidence type="ECO:0000313" key="5">
    <source>
        <dbReference type="EMBL" id="BAK01714.1"/>
    </source>
</evidence>
<dbReference type="GO" id="GO:0016020">
    <property type="term" value="C:membrane"/>
    <property type="evidence" value="ECO:0007669"/>
    <property type="project" value="UniProtKB-SubCell"/>
</dbReference>
<feature type="compositionally biased region" description="Basic and acidic residues" evidence="3">
    <location>
        <begin position="134"/>
        <end position="149"/>
    </location>
</feature>
<sequence length="412" mass="43596">MPQQQPPLPLPPRMRPPTDREPAMAGPPPPRQRLGQAPRPFRAAEEPTARGPPPVVADRARPPEPRPRPSLAEEGRASHEALLANVARPAGRQEGRAAREAPAAAAVARPPEQQHGAPEGRATREAPVVPVARPPEKLHDAPEGRKAPRDAPIAPVARSPEQLYGSPEVRAAREAPVATVARPPEPRPGPYYVPGGGAAAPVATTDRPPETSPSPWPYPYYYEPEQRPPRRRTSALASCLMAAAFLLFAAGGAATALFLLFRPQPPEIAVAAVRLPSFAAANGTVAFTFEQVASVRNPNRAPLAHFDSSLRVAYAGGEIGSIYIPAGLIDSGSTKHWSTTFAVPAFPAATPPPLDMAAQQPAAAAAVMEVDSLLVVKGKVMVLRVLTHRVQASKVCRVGVSPIDGRVLGFRC</sequence>
<dbReference type="InterPro" id="IPR044839">
    <property type="entry name" value="NDR1-like"/>
</dbReference>
<dbReference type="Proteomes" id="UP000011116">
    <property type="component" value="Chromosome 3H"/>
</dbReference>
<feature type="compositionally biased region" description="Low complexity" evidence="3">
    <location>
        <begin position="100"/>
        <end position="114"/>
    </location>
</feature>
<dbReference type="OrthoDB" id="685087at2759"/>
<protein>
    <submittedName>
        <fullName evidence="5">Predicted protein</fullName>
    </submittedName>
</protein>
<feature type="transmembrane region" description="Helical" evidence="4">
    <location>
        <begin position="235"/>
        <end position="261"/>
    </location>
</feature>
<reference evidence="6" key="4">
    <citation type="submission" date="2022-01" db="UniProtKB">
        <authorList>
            <consortium name="EnsemblPlants"/>
        </authorList>
    </citation>
    <scope>IDENTIFICATION</scope>
    <source>
        <strain evidence="6">subsp. vulgare</strain>
    </source>
</reference>
<feature type="region of interest" description="Disordered" evidence="3">
    <location>
        <begin position="195"/>
        <end position="214"/>
    </location>
</feature>
<evidence type="ECO:0000256" key="3">
    <source>
        <dbReference type="SAM" id="MobiDB-lite"/>
    </source>
</evidence>
<name>F2E2Z2_HORVV</name>
<evidence type="ECO:0000313" key="7">
    <source>
        <dbReference type="Proteomes" id="UP000011116"/>
    </source>
</evidence>
<feature type="region of interest" description="Disordered" evidence="3">
    <location>
        <begin position="1"/>
        <end position="188"/>
    </location>
</feature>
<reference evidence="5" key="1">
    <citation type="journal article" date="2011" name="Plant Physiol.">
        <title>Comprehensive sequence analysis of 24,783 barley full-length cDNAs derived from 12 clone libraries.</title>
        <authorList>
            <person name="Matsumoto T."/>
            <person name="Tanaka T."/>
            <person name="Sakai H."/>
            <person name="Amano N."/>
            <person name="Kanamori H."/>
            <person name="Kurita K."/>
            <person name="Kikuta A."/>
            <person name="Kamiya K."/>
            <person name="Yamamoto M."/>
            <person name="Ikawa H."/>
            <person name="Fujii N."/>
            <person name="Hori K."/>
            <person name="Itoh T."/>
            <person name="Sato K."/>
        </authorList>
    </citation>
    <scope>NUCLEOTIDE SEQUENCE</scope>
    <source>
        <tissue evidence="5">Shoot and root</tissue>
    </source>
</reference>
<dbReference type="PANTHER" id="PTHR31234:SF3">
    <property type="entry name" value="LATE EMBRYOGENESIS ABUNDANT (LEA) HYDROXYPROLINE-RICH GLYCOPROTEIN FAMILY"/>
    <property type="match status" value="1"/>
</dbReference>
<accession>F2E2Z2</accession>
<evidence type="ECO:0000256" key="1">
    <source>
        <dbReference type="ARBA" id="ARBA00004370"/>
    </source>
</evidence>
<evidence type="ECO:0000256" key="4">
    <source>
        <dbReference type="SAM" id="Phobius"/>
    </source>
</evidence>
<comment type="subcellular location">
    <subcellularLocation>
        <location evidence="1">Membrane</location>
    </subcellularLocation>
</comment>
<dbReference type="Gramene" id="HORVU.MOREX.r2.3HG0207260.1">
    <property type="protein sequence ID" value="HORVU.MOREX.r2.3HG0207260.1.CDS.1"/>
    <property type="gene ID" value="HORVU.MOREX.r2.3HG0207260"/>
</dbReference>
<dbReference type="GO" id="GO:0098542">
    <property type="term" value="P:defense response to other organism"/>
    <property type="evidence" value="ECO:0007669"/>
    <property type="project" value="InterPro"/>
</dbReference>
<reference evidence="7" key="2">
    <citation type="journal article" date="2012" name="Nature">
        <title>A physical, genetic and functional sequence assembly of the barley genome.</title>
        <authorList>
            <consortium name="The International Barley Genome Sequencing Consortium"/>
            <person name="Mayer K.F."/>
            <person name="Waugh R."/>
            <person name="Brown J.W."/>
            <person name="Schulman A."/>
            <person name="Langridge P."/>
            <person name="Platzer M."/>
            <person name="Fincher G.B."/>
            <person name="Muehlbauer G.J."/>
            <person name="Sato K."/>
            <person name="Close T.J."/>
            <person name="Wise R.P."/>
            <person name="Stein N."/>
        </authorList>
    </citation>
    <scope>NUCLEOTIDE SEQUENCE [LARGE SCALE GENOMIC DNA]</scope>
    <source>
        <strain evidence="7">cv. Morex</strain>
    </source>
</reference>